<dbReference type="InterPro" id="IPR001296">
    <property type="entry name" value="Glyco_trans_1"/>
</dbReference>
<reference evidence="2" key="1">
    <citation type="journal article" date="2013" name="Environ. Microbiol.">
        <title>Microbiota from the distal guts of lean and obese adolescents exhibit partial functional redundancy besides clear differences in community structure.</title>
        <authorList>
            <person name="Ferrer M."/>
            <person name="Ruiz A."/>
            <person name="Lanza F."/>
            <person name="Haange S.B."/>
            <person name="Oberbach A."/>
            <person name="Till H."/>
            <person name="Bargiela R."/>
            <person name="Campoy C."/>
            <person name="Segura M.T."/>
            <person name="Richter M."/>
            <person name="von Bergen M."/>
            <person name="Seifert J."/>
            <person name="Suarez A."/>
        </authorList>
    </citation>
    <scope>NUCLEOTIDE SEQUENCE</scope>
</reference>
<dbReference type="SUPFAM" id="SSF53756">
    <property type="entry name" value="UDP-Glycosyltransferase/glycogen phosphorylase"/>
    <property type="match status" value="1"/>
</dbReference>
<organism evidence="2">
    <name type="scientific">human gut metagenome</name>
    <dbReference type="NCBI Taxonomy" id="408170"/>
    <lineage>
        <taxon>unclassified sequences</taxon>
        <taxon>metagenomes</taxon>
        <taxon>organismal metagenomes</taxon>
    </lineage>
</organism>
<dbReference type="AlphaFoldDB" id="K1SB21"/>
<protein>
    <submittedName>
        <fullName evidence="2">Glycosyltransferase family 4</fullName>
    </submittedName>
</protein>
<proteinExistence type="predicted"/>
<dbReference type="PANTHER" id="PTHR12526">
    <property type="entry name" value="GLYCOSYLTRANSFERASE"/>
    <property type="match status" value="1"/>
</dbReference>
<comment type="caution">
    <text evidence="2">The sequence shown here is derived from an EMBL/GenBank/DDBJ whole genome shotgun (WGS) entry which is preliminary data.</text>
</comment>
<gene>
    <name evidence="2" type="ORF">OBE_12013</name>
</gene>
<keyword evidence="2" id="KW-0808">Transferase</keyword>
<evidence type="ECO:0000313" key="2">
    <source>
        <dbReference type="EMBL" id="EKC54573.1"/>
    </source>
</evidence>
<dbReference type="Gene3D" id="3.40.50.2000">
    <property type="entry name" value="Glycogen Phosphorylase B"/>
    <property type="match status" value="2"/>
</dbReference>
<dbReference type="PANTHER" id="PTHR12526:SF630">
    <property type="entry name" value="GLYCOSYLTRANSFERASE"/>
    <property type="match status" value="1"/>
</dbReference>
<dbReference type="GO" id="GO:0016757">
    <property type="term" value="F:glycosyltransferase activity"/>
    <property type="evidence" value="ECO:0007669"/>
    <property type="project" value="InterPro"/>
</dbReference>
<dbReference type="EMBL" id="AJWZ01008267">
    <property type="protein sequence ID" value="EKC54573.1"/>
    <property type="molecule type" value="Genomic_DNA"/>
</dbReference>
<accession>K1SB21</accession>
<feature type="domain" description="Glycosyl transferase family 1" evidence="1">
    <location>
        <begin position="191"/>
        <end position="355"/>
    </location>
</feature>
<name>K1SB21_9ZZZZ</name>
<dbReference type="Pfam" id="PF00534">
    <property type="entry name" value="Glycos_transf_1"/>
    <property type="match status" value="1"/>
</dbReference>
<sequence length="377" mass="43609">MKKITILSLHLGFGGIERSVVSLANILCKKYMVEIVSVYKLYDKPSFDIDDRVDVKYLINGGPNKNEFRNALKSHHVFKMFKEGIKSIKILNLRRIKTINYIKNCDSDVIISTRDIFDEWLGRYGMSSVVKIGWEHNHHHGNMDYAQKIIRSCSKLDYLVLVSESLQKFYKDNMRKYKCKCVFIPNVIENIPENFSKLDECRLVSVGRLSAEKGFLDLLKIFKIIHQKYPNWVLDIVGDGDEREVLSNYIIDNHLEESVTLHGFRTREYIYDLLEKSSIYLMTSFTESFGIVLLEAMSVGLPCIAFTSAEGANEIIVSGYNGYLIKHRNRDAYVKKVKDLIDNAKTRKKIGKQARVSVQKYSVDVVGEDWFKLIEKK</sequence>
<evidence type="ECO:0000259" key="1">
    <source>
        <dbReference type="Pfam" id="PF00534"/>
    </source>
</evidence>